<accession>A0A9D4J5U7</accession>
<dbReference type="EMBL" id="JAIWYP010000007">
    <property type="protein sequence ID" value="KAH3797119.1"/>
    <property type="molecule type" value="Genomic_DNA"/>
</dbReference>
<organism evidence="1 2">
    <name type="scientific">Dreissena polymorpha</name>
    <name type="common">Zebra mussel</name>
    <name type="synonym">Mytilus polymorpha</name>
    <dbReference type="NCBI Taxonomy" id="45954"/>
    <lineage>
        <taxon>Eukaryota</taxon>
        <taxon>Metazoa</taxon>
        <taxon>Spiralia</taxon>
        <taxon>Lophotrochozoa</taxon>
        <taxon>Mollusca</taxon>
        <taxon>Bivalvia</taxon>
        <taxon>Autobranchia</taxon>
        <taxon>Heteroconchia</taxon>
        <taxon>Euheterodonta</taxon>
        <taxon>Imparidentia</taxon>
        <taxon>Neoheterodontei</taxon>
        <taxon>Myida</taxon>
        <taxon>Dreissenoidea</taxon>
        <taxon>Dreissenidae</taxon>
        <taxon>Dreissena</taxon>
    </lineage>
</organism>
<dbReference type="Proteomes" id="UP000828390">
    <property type="component" value="Unassembled WGS sequence"/>
</dbReference>
<name>A0A9D4J5U7_DREPO</name>
<reference evidence="1" key="1">
    <citation type="journal article" date="2019" name="bioRxiv">
        <title>The Genome of the Zebra Mussel, Dreissena polymorpha: A Resource for Invasive Species Research.</title>
        <authorList>
            <person name="McCartney M.A."/>
            <person name="Auch B."/>
            <person name="Kono T."/>
            <person name="Mallez S."/>
            <person name="Zhang Y."/>
            <person name="Obille A."/>
            <person name="Becker A."/>
            <person name="Abrahante J.E."/>
            <person name="Garbe J."/>
            <person name="Badalamenti J.P."/>
            <person name="Herman A."/>
            <person name="Mangelson H."/>
            <person name="Liachko I."/>
            <person name="Sullivan S."/>
            <person name="Sone E.D."/>
            <person name="Koren S."/>
            <person name="Silverstein K.A.T."/>
            <person name="Beckman K.B."/>
            <person name="Gohl D.M."/>
        </authorList>
    </citation>
    <scope>NUCLEOTIDE SEQUENCE</scope>
    <source>
        <strain evidence="1">Duluth1</strain>
        <tissue evidence="1">Whole animal</tissue>
    </source>
</reference>
<sequence length="87" mass="9788">MLVINKDSPGLWEVLHGMNIKNLRLQSAKVYHAESMLQSLSSFTQLETVIIYIGNGSPNLWKGLCGLDIKSLSLSGFSEWMYVINEE</sequence>
<evidence type="ECO:0000313" key="1">
    <source>
        <dbReference type="EMBL" id="KAH3797119.1"/>
    </source>
</evidence>
<proteinExistence type="predicted"/>
<gene>
    <name evidence="1" type="ORF">DPMN_150694</name>
</gene>
<protein>
    <submittedName>
        <fullName evidence="1">Uncharacterized protein</fullName>
    </submittedName>
</protein>
<keyword evidence="2" id="KW-1185">Reference proteome</keyword>
<reference evidence="1" key="2">
    <citation type="submission" date="2020-11" db="EMBL/GenBank/DDBJ databases">
        <authorList>
            <person name="McCartney M.A."/>
            <person name="Auch B."/>
            <person name="Kono T."/>
            <person name="Mallez S."/>
            <person name="Becker A."/>
            <person name="Gohl D.M."/>
            <person name="Silverstein K.A.T."/>
            <person name="Koren S."/>
            <person name="Bechman K.B."/>
            <person name="Herman A."/>
            <person name="Abrahante J.E."/>
            <person name="Garbe J."/>
        </authorList>
    </citation>
    <scope>NUCLEOTIDE SEQUENCE</scope>
    <source>
        <strain evidence="1">Duluth1</strain>
        <tissue evidence="1">Whole animal</tissue>
    </source>
</reference>
<evidence type="ECO:0000313" key="2">
    <source>
        <dbReference type="Proteomes" id="UP000828390"/>
    </source>
</evidence>
<comment type="caution">
    <text evidence="1">The sequence shown here is derived from an EMBL/GenBank/DDBJ whole genome shotgun (WGS) entry which is preliminary data.</text>
</comment>
<dbReference type="AlphaFoldDB" id="A0A9D4J5U7"/>